<dbReference type="InterPro" id="IPR036237">
    <property type="entry name" value="Xyl_isomerase-like_sf"/>
</dbReference>
<dbReference type="RefSeq" id="WP_027888599.1">
    <property type="nucleotide sequence ID" value="NZ_JBHSXZ010000065.1"/>
</dbReference>
<dbReference type="InterPro" id="IPR037523">
    <property type="entry name" value="VOC_core"/>
</dbReference>
<organism evidence="4 5">
    <name type="scientific">Meiothermus taiwanensis</name>
    <dbReference type="NCBI Taxonomy" id="172827"/>
    <lineage>
        <taxon>Bacteria</taxon>
        <taxon>Thermotogati</taxon>
        <taxon>Deinococcota</taxon>
        <taxon>Deinococci</taxon>
        <taxon>Thermales</taxon>
        <taxon>Thermaceae</taxon>
        <taxon>Meiothermus</taxon>
    </lineage>
</organism>
<comment type="catalytic activity">
    <reaction evidence="2">
        <text>3-dehydroshikimate = 3,4-dihydroxybenzoate + H2O</text>
        <dbReference type="Rhea" id="RHEA:24848"/>
        <dbReference type="ChEBI" id="CHEBI:15377"/>
        <dbReference type="ChEBI" id="CHEBI:16630"/>
        <dbReference type="ChEBI" id="CHEBI:36241"/>
        <dbReference type="EC" id="4.2.1.118"/>
    </reaction>
</comment>
<dbReference type="PANTHER" id="PTHR12110:SF21">
    <property type="entry name" value="XYLOSE ISOMERASE-LIKE TIM BARREL DOMAIN-CONTAINING PROTEIN"/>
    <property type="match status" value="1"/>
</dbReference>
<feature type="binding site" evidence="2">
    <location>
        <position position="426"/>
    </location>
    <ligand>
        <name>Mg(2+)</name>
        <dbReference type="ChEBI" id="CHEBI:18420"/>
    </ligand>
</feature>
<feature type="binding site" evidence="2">
    <location>
        <position position="239"/>
    </location>
    <ligand>
        <name>a divalent metal cation</name>
        <dbReference type="ChEBI" id="CHEBI:60240"/>
        <note>catalytic</note>
    </ligand>
</feature>
<dbReference type="PROSITE" id="PS51819">
    <property type="entry name" value="VOC"/>
    <property type="match status" value="2"/>
</dbReference>
<evidence type="ECO:0000313" key="5">
    <source>
        <dbReference type="Proteomes" id="UP000266089"/>
    </source>
</evidence>
<protein>
    <recommendedName>
        <fullName evidence="2">3-dehydroshikimate dehydratase</fullName>
        <shortName evidence="2">DSD</shortName>
        <ecNumber evidence="2">4.2.1.118</ecNumber>
    </recommendedName>
</protein>
<dbReference type="CDD" id="cd08342">
    <property type="entry name" value="HPPD_N_like"/>
    <property type="match status" value="1"/>
</dbReference>
<evidence type="ECO:0000259" key="3">
    <source>
        <dbReference type="PROSITE" id="PS51819"/>
    </source>
</evidence>
<evidence type="ECO:0000256" key="1">
    <source>
        <dbReference type="ARBA" id="ARBA00022723"/>
    </source>
</evidence>
<dbReference type="InterPro" id="IPR043700">
    <property type="entry name" value="DSD"/>
</dbReference>
<keyword evidence="4" id="KW-0223">Dioxygenase</keyword>
<dbReference type="GO" id="GO:0046565">
    <property type="term" value="F:3-dehydroshikimate dehydratase activity"/>
    <property type="evidence" value="ECO:0007669"/>
    <property type="project" value="UniProtKB-UniRule"/>
</dbReference>
<comment type="pathway">
    <text evidence="2">Aromatic compound metabolism; 3,4-dihydroxybenzoate biosynthesis.</text>
</comment>
<name>A0A399DQU7_9DEIN</name>
<dbReference type="InterPro" id="IPR004360">
    <property type="entry name" value="Glyas_Fos-R_dOase_dom"/>
</dbReference>
<dbReference type="Pfam" id="PF00903">
    <property type="entry name" value="Glyoxalase"/>
    <property type="match status" value="1"/>
</dbReference>
<dbReference type="Gene3D" id="3.10.180.10">
    <property type="entry name" value="2,3-Dihydroxybiphenyl 1,2-Dioxygenase, domain 1"/>
    <property type="match status" value="2"/>
</dbReference>
<dbReference type="Pfam" id="PF01261">
    <property type="entry name" value="AP_endonuc_2"/>
    <property type="match status" value="1"/>
</dbReference>
<evidence type="ECO:0000313" key="4">
    <source>
        <dbReference type="EMBL" id="RIH74615.1"/>
    </source>
</evidence>
<feature type="binding site" evidence="2">
    <location>
        <position position="504"/>
    </location>
    <ligand>
        <name>Mg(2+)</name>
        <dbReference type="ChEBI" id="CHEBI:18420"/>
    </ligand>
</feature>
<dbReference type="SUPFAM" id="SSF51658">
    <property type="entry name" value="Xylose isomerase-like"/>
    <property type="match status" value="1"/>
</dbReference>
<reference evidence="4 5" key="1">
    <citation type="submission" date="2018-08" db="EMBL/GenBank/DDBJ databases">
        <title>Meiothermus cateniformans JCM 15151 genome sequencing project.</title>
        <authorList>
            <person name="Da Costa M.S."/>
            <person name="Albuquerque L."/>
            <person name="Raposo P."/>
            <person name="Froufe H.J.C."/>
            <person name="Barroso C.S."/>
            <person name="Egas C."/>
        </authorList>
    </citation>
    <scope>NUCLEOTIDE SEQUENCE [LARGE SCALE GENOMIC DNA]</scope>
    <source>
        <strain evidence="4 5">JCM 15151</strain>
    </source>
</reference>
<dbReference type="SUPFAM" id="SSF54593">
    <property type="entry name" value="Glyoxalase/Bleomycin resistance protein/Dihydroxybiphenyl dioxygenase"/>
    <property type="match status" value="1"/>
</dbReference>
<dbReference type="InterPro" id="IPR013022">
    <property type="entry name" value="Xyl_isomerase-like_TIM-brl"/>
</dbReference>
<keyword evidence="4" id="KW-0560">Oxidoreductase</keyword>
<feature type="binding site" evidence="2">
    <location>
        <position position="191"/>
    </location>
    <ligand>
        <name>a divalent metal cation</name>
        <dbReference type="ChEBI" id="CHEBI:60240"/>
        <note>catalytic</note>
    </ligand>
</feature>
<dbReference type="Proteomes" id="UP000266089">
    <property type="component" value="Unassembled WGS sequence"/>
</dbReference>
<gene>
    <name evidence="4" type="primary">hpd</name>
    <name evidence="4" type="ORF">Mcate_02633</name>
</gene>
<keyword evidence="4" id="KW-0670">Pyruvate</keyword>
<keyword evidence="1 2" id="KW-0479">Metal-binding</keyword>
<keyword evidence="2" id="KW-0456">Lyase</keyword>
<dbReference type="InterPro" id="IPR050312">
    <property type="entry name" value="IolE/XylAMocC-like"/>
</dbReference>
<dbReference type="InterPro" id="IPR029068">
    <property type="entry name" value="Glyas_Bleomycin-R_OHBP_Dase"/>
</dbReference>
<comment type="cofactor">
    <cofactor evidence="2">
        <name>a divalent metal cation</name>
        <dbReference type="ChEBI" id="CHEBI:60240"/>
    </cofactor>
</comment>
<feature type="binding site" evidence="2">
    <location>
        <position position="165"/>
    </location>
    <ligand>
        <name>a divalent metal cation</name>
        <dbReference type="ChEBI" id="CHEBI:60240"/>
        <note>catalytic</note>
    </ligand>
</feature>
<dbReference type="Gene3D" id="3.20.20.150">
    <property type="entry name" value="Divalent-metal-dependent TIM barrel enzymes"/>
    <property type="match status" value="1"/>
</dbReference>
<evidence type="ECO:0000256" key="2">
    <source>
        <dbReference type="HAMAP-Rule" id="MF_02238"/>
    </source>
</evidence>
<dbReference type="HAMAP" id="MF_02238">
    <property type="entry name" value="DSD"/>
    <property type="match status" value="1"/>
</dbReference>
<comment type="similarity">
    <text evidence="2">Belongs to the bacterial two-domain DSD family.</text>
</comment>
<proteinExistence type="inferred from homology"/>
<dbReference type="OrthoDB" id="9780241at2"/>
<dbReference type="GO" id="GO:0046279">
    <property type="term" value="P:3,4-dihydroxybenzoate biosynthetic process"/>
    <property type="evidence" value="ECO:0007669"/>
    <property type="project" value="UniProtKB-UniRule"/>
</dbReference>
<dbReference type="EMBL" id="QWKX01000103">
    <property type="protein sequence ID" value="RIH74615.1"/>
    <property type="molecule type" value="Genomic_DNA"/>
</dbReference>
<sequence>MRRSMATVCLSGDLRGKLEAIAAAGFEGFELFENDLLSFEGSTQEIRQMAQDLGLTIVTLQPFRDFEGLPEPQRSRAFDRAERKMDVMAELGTDLFFVCANTSPQSTGSLERIAEDLYELGERAQQRGFRVGYEALAWSKHIYDYRDAWEVVRRANHPAVGLILDTFHIFSRNLELSAIAKIPKEKIFLVQIADAPLLEMGVLPWSRHFRSFPGQGQLPLDRFMQVLRETRYDGWLSLEVFNDQFRTTPPKETALDGYRSLVYLQENPLDKLPVQTGGVAFVEFAVSEEMAPTLAQFLGALGFQKRGQHRSKEVSLWQQGQINFILNSEPGSFAQAYNQVHGTSVCAVAVLVEGVEEVLQRAQTYKAPIFYGPTGPGEHQIPALRGLDGSLLYLIEAQQEMDSFWAVDFELAEPQPTPTALQRIDHLAQVMPAAQVLSWVLFYRTILGLQTSNLLEIPDPGGLIQSQAAESPDRSLRLVLNASQAGGTLVARFLNEFYGGGVQHIALATSDIFSTLERLQNNGLQLLPIPQNYYHDLEARYALEPALLERMQAFNVLYDQSPEGEFFHAYTQTFDDLFFIEIVERRGAYQGYGAVNAPIRIAAQTRLYKESLRTLSTPPRFRPD</sequence>
<dbReference type="Pfam" id="PF14696">
    <property type="entry name" value="Glyoxalase_5"/>
    <property type="match status" value="1"/>
</dbReference>
<dbReference type="AlphaFoldDB" id="A0A399DQU7"/>
<comment type="function">
    <text evidence="2">Catalyzes the conversion of 3-dehydroshikimate to protocatechuate (3,4-dihydroxybenzoate), a common intermediate of quinate and shikimate degradation pathways.</text>
</comment>
<dbReference type="GO" id="GO:0051213">
    <property type="term" value="F:dioxygenase activity"/>
    <property type="evidence" value="ECO:0007669"/>
    <property type="project" value="UniProtKB-KW"/>
</dbReference>
<dbReference type="EC" id="4.2.1.118" evidence="2"/>
<feature type="binding site" evidence="2">
    <location>
        <position position="581"/>
    </location>
    <ligand>
        <name>Mg(2+)</name>
        <dbReference type="ChEBI" id="CHEBI:18420"/>
    </ligand>
</feature>
<comment type="caution">
    <text evidence="4">The sequence shown here is derived from an EMBL/GenBank/DDBJ whole genome shotgun (WGS) entry which is preliminary data.</text>
</comment>
<dbReference type="InterPro" id="IPR041736">
    <property type="entry name" value="4OHPhenylPyrv_dOase_N"/>
</dbReference>
<feature type="domain" description="VOC" evidence="3">
    <location>
        <begin position="278"/>
        <end position="397"/>
    </location>
</feature>
<dbReference type="GO" id="GO:0046872">
    <property type="term" value="F:metal ion binding"/>
    <property type="evidence" value="ECO:0007669"/>
    <property type="project" value="UniProtKB-UniRule"/>
</dbReference>
<dbReference type="UniPathway" id="UPA00088"/>
<accession>A0A399DQU7</accession>
<feature type="domain" description="VOC" evidence="3">
    <location>
        <begin position="423"/>
        <end position="572"/>
    </location>
</feature>
<dbReference type="PANTHER" id="PTHR12110">
    <property type="entry name" value="HYDROXYPYRUVATE ISOMERASE"/>
    <property type="match status" value="1"/>
</dbReference>
<feature type="binding site" evidence="2">
    <location>
        <position position="134"/>
    </location>
    <ligand>
        <name>a divalent metal cation</name>
        <dbReference type="ChEBI" id="CHEBI:60240"/>
        <note>catalytic</note>
    </ligand>
</feature>